<proteinExistence type="predicted"/>
<gene>
    <name evidence="1" type="ORF">IZT61_04575</name>
</gene>
<protein>
    <recommendedName>
        <fullName evidence="3">GDSL-like Lipase/Acylhydrolase family protein</fullName>
    </recommendedName>
</protein>
<dbReference type="PROSITE" id="PS01098">
    <property type="entry name" value="LIPASE_GDSL_SER"/>
    <property type="match status" value="1"/>
</dbReference>
<dbReference type="Proteomes" id="UP000594759">
    <property type="component" value="Chromosome"/>
</dbReference>
<dbReference type="EMBL" id="CP064939">
    <property type="protein sequence ID" value="QPH40560.1"/>
    <property type="molecule type" value="Genomic_DNA"/>
</dbReference>
<dbReference type="InterPro" id="IPR008265">
    <property type="entry name" value="Lipase_GDSL_AS"/>
</dbReference>
<name>A0A7S9L137_9SPHI</name>
<dbReference type="RefSeq" id="WP_196100014.1">
    <property type="nucleotide sequence ID" value="NZ_CP064939.1"/>
</dbReference>
<organism evidence="1 2">
    <name type="scientific">Pedobacter endophyticus</name>
    <dbReference type="NCBI Taxonomy" id="2789740"/>
    <lineage>
        <taxon>Bacteria</taxon>
        <taxon>Pseudomonadati</taxon>
        <taxon>Bacteroidota</taxon>
        <taxon>Sphingobacteriia</taxon>
        <taxon>Sphingobacteriales</taxon>
        <taxon>Sphingobacteriaceae</taxon>
        <taxon>Pedobacter</taxon>
    </lineage>
</organism>
<evidence type="ECO:0000313" key="1">
    <source>
        <dbReference type="EMBL" id="QPH40560.1"/>
    </source>
</evidence>
<dbReference type="GO" id="GO:0006629">
    <property type="term" value="P:lipid metabolic process"/>
    <property type="evidence" value="ECO:0007669"/>
    <property type="project" value="InterPro"/>
</dbReference>
<sequence length="118" mass="13259">MKTTLTILFFIVLSLSGFSQVVLPSYPASAFPTYYWQQKSEFELLPGYKNPVLFIGDSLTDGGEWPALFGDANLLNFGISGETTAGIINRLPEIAKRRPQKNIFDDWHKRSCKGPLCR</sequence>
<evidence type="ECO:0008006" key="3">
    <source>
        <dbReference type="Google" id="ProtNLM"/>
    </source>
</evidence>
<evidence type="ECO:0000313" key="2">
    <source>
        <dbReference type="Proteomes" id="UP000594759"/>
    </source>
</evidence>
<dbReference type="SUPFAM" id="SSF52266">
    <property type="entry name" value="SGNH hydrolase"/>
    <property type="match status" value="1"/>
</dbReference>
<dbReference type="KEGG" id="pex:IZT61_04575"/>
<dbReference type="AlphaFoldDB" id="A0A7S9L137"/>
<dbReference type="Gene3D" id="3.40.50.1110">
    <property type="entry name" value="SGNH hydrolase"/>
    <property type="match status" value="1"/>
</dbReference>
<reference evidence="1 2" key="1">
    <citation type="submission" date="2020-11" db="EMBL/GenBank/DDBJ databases">
        <title>Pedobacter endophytica, an endophytic bacteria isolated form Carex pumila.</title>
        <authorList>
            <person name="Peng Y."/>
            <person name="Jiang L."/>
            <person name="Lee J."/>
        </authorList>
    </citation>
    <scope>NUCLEOTIDE SEQUENCE [LARGE SCALE GENOMIC DNA]</scope>
    <source>
        <strain evidence="1 2">JBR3-12</strain>
    </source>
</reference>
<dbReference type="InterPro" id="IPR036514">
    <property type="entry name" value="SGNH_hydro_sf"/>
</dbReference>
<accession>A0A7S9L137</accession>
<keyword evidence="2" id="KW-1185">Reference proteome</keyword>
<dbReference type="GO" id="GO:0016298">
    <property type="term" value="F:lipase activity"/>
    <property type="evidence" value="ECO:0007669"/>
    <property type="project" value="InterPro"/>
</dbReference>